<dbReference type="OrthoDB" id="2095935at2759"/>
<dbReference type="InterPro" id="IPR032675">
    <property type="entry name" value="LRR_dom_sf"/>
</dbReference>
<evidence type="ECO:0000313" key="2">
    <source>
        <dbReference type="Proteomes" id="UP000269721"/>
    </source>
</evidence>
<dbReference type="AlphaFoldDB" id="A0A4P9WFQ3"/>
<dbReference type="SUPFAM" id="SSF52047">
    <property type="entry name" value="RNI-like"/>
    <property type="match status" value="1"/>
</dbReference>
<protein>
    <recommendedName>
        <fullName evidence="3">RNI-like protein</fullName>
    </recommendedName>
</protein>
<dbReference type="Gene3D" id="3.80.10.10">
    <property type="entry name" value="Ribonuclease Inhibitor"/>
    <property type="match status" value="1"/>
</dbReference>
<keyword evidence="2" id="KW-1185">Reference proteome</keyword>
<sequence>MDRRCLRPQHLTSLHPTSFRPTQQSLLQIILNCLELEYLKLPCFVYPPGEGTTSPILRALINRPATPKGLRCLGLSMCSGSEMDLHLPRLLAQHPTLTDLNISGNPLVTAASAASMSNLTRLVICSGGRIDDAFAVALAAHCPRIVHLDLTHSQLTEAGAAAILADLARLEYLSLAVNRRLMLAPLVVPTSGIGLLQREDAGAITGVGHEFVCAGYCCAGAELG</sequence>
<dbReference type="Proteomes" id="UP000269721">
    <property type="component" value="Unassembled WGS sequence"/>
</dbReference>
<accession>A0A4P9WFQ3</accession>
<evidence type="ECO:0000313" key="1">
    <source>
        <dbReference type="EMBL" id="RKO91599.1"/>
    </source>
</evidence>
<gene>
    <name evidence="1" type="ORF">BDK51DRAFT_38011</name>
</gene>
<proteinExistence type="predicted"/>
<organism evidence="1 2">
    <name type="scientific">Blyttiomyces helicus</name>
    <dbReference type="NCBI Taxonomy" id="388810"/>
    <lineage>
        <taxon>Eukaryota</taxon>
        <taxon>Fungi</taxon>
        <taxon>Fungi incertae sedis</taxon>
        <taxon>Chytridiomycota</taxon>
        <taxon>Chytridiomycota incertae sedis</taxon>
        <taxon>Chytridiomycetes</taxon>
        <taxon>Chytridiomycetes incertae sedis</taxon>
        <taxon>Blyttiomyces</taxon>
    </lineage>
</organism>
<evidence type="ECO:0008006" key="3">
    <source>
        <dbReference type="Google" id="ProtNLM"/>
    </source>
</evidence>
<name>A0A4P9WFQ3_9FUNG</name>
<dbReference type="EMBL" id="KZ994993">
    <property type="protein sequence ID" value="RKO91599.1"/>
    <property type="molecule type" value="Genomic_DNA"/>
</dbReference>
<reference evidence="2" key="1">
    <citation type="journal article" date="2018" name="Nat. Microbiol.">
        <title>Leveraging single-cell genomics to expand the fungal tree of life.</title>
        <authorList>
            <person name="Ahrendt S.R."/>
            <person name="Quandt C.A."/>
            <person name="Ciobanu D."/>
            <person name="Clum A."/>
            <person name="Salamov A."/>
            <person name="Andreopoulos B."/>
            <person name="Cheng J.F."/>
            <person name="Woyke T."/>
            <person name="Pelin A."/>
            <person name="Henrissat B."/>
            <person name="Reynolds N.K."/>
            <person name="Benny G.L."/>
            <person name="Smith M.E."/>
            <person name="James T.Y."/>
            <person name="Grigoriev I.V."/>
        </authorList>
    </citation>
    <scope>NUCLEOTIDE SEQUENCE [LARGE SCALE GENOMIC DNA]</scope>
</reference>